<feature type="binding site" evidence="4">
    <location>
        <position position="296"/>
    </location>
    <ligand>
        <name>S-adenosyl-L-methionine</name>
        <dbReference type="ChEBI" id="CHEBI:59789"/>
    </ligand>
</feature>
<dbReference type="PROSITE" id="PS50926">
    <property type="entry name" value="TRAM"/>
    <property type="match status" value="1"/>
</dbReference>
<evidence type="ECO:0000256" key="2">
    <source>
        <dbReference type="ARBA" id="ARBA00022679"/>
    </source>
</evidence>
<dbReference type="EMBL" id="QLYX01000017">
    <property type="protein sequence ID" value="RAY11621.1"/>
    <property type="molecule type" value="Genomic_DNA"/>
</dbReference>
<dbReference type="Pfam" id="PF05958">
    <property type="entry name" value="tRNA_U5-meth_tr"/>
    <property type="match status" value="1"/>
</dbReference>
<gene>
    <name evidence="6" type="ORF">DPM19_28740</name>
</gene>
<dbReference type="InterPro" id="IPR029063">
    <property type="entry name" value="SAM-dependent_MTases_sf"/>
</dbReference>
<keyword evidence="2 4" id="KW-0808">Transferase</keyword>
<keyword evidence="3 4" id="KW-0949">S-adenosyl-L-methionine</keyword>
<feature type="domain" description="TRAM" evidence="5">
    <location>
        <begin position="6"/>
        <end position="64"/>
    </location>
</feature>
<sequence length="449" mass="48928">MTERTPTTTADLLELEIGPVAHGGWCVARHEGRVVFVRHALPGERVRARVTEESKSFLRADAVEIIEASPDRVEPPCPFAGPGRCGGCDWQHASLPAQRRLKAAVVEEQLRRLAGIERTVLVEEIPIPYVEGLENAPVVGPGLGWRTRVQYAVRGDGGVGLRRHRSHSIEPIDECLIAHPGVEEMGIERKRWPGASGVEGIVSAGTGDRLVVLSERRGRDRRPVRVPRLDVPVRLVRGRAEPGRALPFVREEVAGRLWQVSGSGFWQVHPGAAQVLADGLLDALEPRPGEIVVDLYCGVGLFAGVLGERVGRNGLVVGIESDGQAVRDARFNLRDLPQVSVERGRVEEVLDGLEFARRDHGGRRASGSLMHQADLVVLDPPRSGAGREVVDRIAGLAGRKIGYVSCDPATLARDLGYFGERGWTVESLRAFDAFPMTHHVEMLATLVRG</sequence>
<feature type="binding site" evidence="4">
    <location>
        <position position="267"/>
    </location>
    <ligand>
        <name>S-adenosyl-L-methionine</name>
        <dbReference type="ChEBI" id="CHEBI:59789"/>
    </ligand>
</feature>
<dbReference type="RefSeq" id="WP_111871200.1">
    <property type="nucleotide sequence ID" value="NZ_QLYX01000017.1"/>
</dbReference>
<dbReference type="Proteomes" id="UP000251891">
    <property type="component" value="Unassembled WGS sequence"/>
</dbReference>
<dbReference type="InterPro" id="IPR030391">
    <property type="entry name" value="MeTrfase_TrmA_CS"/>
</dbReference>
<dbReference type="InterPro" id="IPR010280">
    <property type="entry name" value="U5_MeTrfase_fam"/>
</dbReference>
<dbReference type="PROSITE" id="PS51687">
    <property type="entry name" value="SAM_MT_RNA_M5U"/>
    <property type="match status" value="1"/>
</dbReference>
<dbReference type="PROSITE" id="PS01231">
    <property type="entry name" value="TRMA_2"/>
    <property type="match status" value="1"/>
</dbReference>
<dbReference type="PANTHER" id="PTHR11061:SF30">
    <property type="entry name" value="TRNA (URACIL(54)-C(5))-METHYLTRANSFERASE"/>
    <property type="match status" value="1"/>
</dbReference>
<dbReference type="Pfam" id="PF01938">
    <property type="entry name" value="TRAM"/>
    <property type="match status" value="1"/>
</dbReference>
<dbReference type="PANTHER" id="PTHR11061">
    <property type="entry name" value="RNA M5U METHYLTRANSFERASE"/>
    <property type="match status" value="1"/>
</dbReference>
<organism evidence="6 7">
    <name type="scientific">Actinomadura craniellae</name>
    <dbReference type="NCBI Taxonomy" id="2231787"/>
    <lineage>
        <taxon>Bacteria</taxon>
        <taxon>Bacillati</taxon>
        <taxon>Actinomycetota</taxon>
        <taxon>Actinomycetes</taxon>
        <taxon>Streptosporangiales</taxon>
        <taxon>Thermomonosporaceae</taxon>
        <taxon>Actinomadura</taxon>
    </lineage>
</organism>
<feature type="active site" description="Nucleophile" evidence="4">
    <location>
        <position position="406"/>
    </location>
</feature>
<proteinExistence type="inferred from homology"/>
<feature type="binding site" evidence="4">
    <location>
        <position position="379"/>
    </location>
    <ligand>
        <name>S-adenosyl-L-methionine</name>
        <dbReference type="ChEBI" id="CHEBI:59789"/>
    </ligand>
</feature>
<dbReference type="AlphaFoldDB" id="A0A365GXR4"/>
<protein>
    <submittedName>
        <fullName evidence="6">Class I SAM-dependent RNA methyltransferase</fullName>
    </submittedName>
</protein>
<dbReference type="InterPro" id="IPR012340">
    <property type="entry name" value="NA-bd_OB-fold"/>
</dbReference>
<keyword evidence="1 4" id="KW-0489">Methyltransferase</keyword>
<evidence type="ECO:0000256" key="3">
    <source>
        <dbReference type="ARBA" id="ARBA00022691"/>
    </source>
</evidence>
<name>A0A365GXR4_9ACTN</name>
<reference evidence="6 7" key="1">
    <citation type="submission" date="2018-06" db="EMBL/GenBank/DDBJ databases">
        <title>Actinomadura craniellae sp. nov. isolated from marine sponge Craniella sp.</title>
        <authorList>
            <person name="Li L."/>
            <person name="Xu Q.H."/>
            <person name="Lin H.W."/>
            <person name="Lu Y.H."/>
        </authorList>
    </citation>
    <scope>NUCLEOTIDE SEQUENCE [LARGE SCALE GENOMIC DNA]</scope>
    <source>
        <strain evidence="6 7">LHW63021</strain>
    </source>
</reference>
<evidence type="ECO:0000256" key="1">
    <source>
        <dbReference type="ARBA" id="ARBA00022603"/>
    </source>
</evidence>
<accession>A0A365GXR4</accession>
<dbReference type="Gene3D" id="2.40.50.140">
    <property type="entry name" value="Nucleic acid-binding proteins"/>
    <property type="match status" value="1"/>
</dbReference>
<dbReference type="SUPFAM" id="SSF53335">
    <property type="entry name" value="S-adenosyl-L-methionine-dependent methyltransferases"/>
    <property type="match status" value="1"/>
</dbReference>
<evidence type="ECO:0000256" key="4">
    <source>
        <dbReference type="PROSITE-ProRule" id="PRU01024"/>
    </source>
</evidence>
<dbReference type="Gene3D" id="2.40.50.1070">
    <property type="match status" value="1"/>
</dbReference>
<dbReference type="SUPFAM" id="SSF50249">
    <property type="entry name" value="Nucleic acid-binding proteins"/>
    <property type="match status" value="1"/>
</dbReference>
<comment type="caution">
    <text evidence="6">The sequence shown here is derived from an EMBL/GenBank/DDBJ whole genome shotgun (WGS) entry which is preliminary data.</text>
</comment>
<evidence type="ECO:0000313" key="7">
    <source>
        <dbReference type="Proteomes" id="UP000251891"/>
    </source>
</evidence>
<comment type="similarity">
    <text evidence="4">Belongs to the class I-like SAM-binding methyltransferase superfamily. RNA M5U methyltransferase family.</text>
</comment>
<dbReference type="InterPro" id="IPR002792">
    <property type="entry name" value="TRAM_dom"/>
</dbReference>
<feature type="binding site" evidence="4">
    <location>
        <position position="320"/>
    </location>
    <ligand>
        <name>S-adenosyl-L-methionine</name>
        <dbReference type="ChEBI" id="CHEBI:59789"/>
    </ligand>
</feature>
<dbReference type="OrthoDB" id="9804590at2"/>
<dbReference type="Gene3D" id="3.40.50.150">
    <property type="entry name" value="Vaccinia Virus protein VP39"/>
    <property type="match status" value="2"/>
</dbReference>
<evidence type="ECO:0000313" key="6">
    <source>
        <dbReference type="EMBL" id="RAY11621.1"/>
    </source>
</evidence>
<dbReference type="GO" id="GO:0070041">
    <property type="term" value="F:rRNA (uridine-C5-)-methyltransferase activity"/>
    <property type="evidence" value="ECO:0007669"/>
    <property type="project" value="TreeGrafter"/>
</dbReference>
<evidence type="ECO:0000259" key="5">
    <source>
        <dbReference type="PROSITE" id="PS50926"/>
    </source>
</evidence>
<keyword evidence="7" id="KW-1185">Reference proteome</keyword>
<dbReference type="GO" id="GO:0070475">
    <property type="term" value="P:rRNA base methylation"/>
    <property type="evidence" value="ECO:0007669"/>
    <property type="project" value="TreeGrafter"/>
</dbReference>